<keyword evidence="1" id="KW-0472">Membrane</keyword>
<gene>
    <name evidence="3" type="ORF">GSONMT00003513001</name>
</gene>
<accession>A0A061A7H7</accession>
<organism evidence="3 4">
    <name type="scientific">Oncorhynchus mykiss</name>
    <name type="common">Rainbow trout</name>
    <name type="synonym">Salmo gairdneri</name>
    <dbReference type="NCBI Taxonomy" id="8022"/>
    <lineage>
        <taxon>Eukaryota</taxon>
        <taxon>Metazoa</taxon>
        <taxon>Chordata</taxon>
        <taxon>Craniata</taxon>
        <taxon>Vertebrata</taxon>
        <taxon>Euteleostomi</taxon>
        <taxon>Actinopterygii</taxon>
        <taxon>Neopterygii</taxon>
        <taxon>Teleostei</taxon>
        <taxon>Protacanthopterygii</taxon>
        <taxon>Salmoniformes</taxon>
        <taxon>Salmonidae</taxon>
        <taxon>Salmoninae</taxon>
        <taxon>Oncorhynchus</taxon>
    </lineage>
</organism>
<dbReference type="PANTHER" id="PTHR19446">
    <property type="entry name" value="REVERSE TRANSCRIPTASES"/>
    <property type="match status" value="1"/>
</dbReference>
<feature type="domain" description="Reverse transcriptase" evidence="2">
    <location>
        <begin position="197"/>
        <end position="288"/>
    </location>
</feature>
<dbReference type="PaxDb" id="8022-A0A061A7H7"/>
<evidence type="ECO:0000313" key="3">
    <source>
        <dbReference type="EMBL" id="CDR19044.1"/>
    </source>
</evidence>
<keyword evidence="1" id="KW-1133">Transmembrane helix</keyword>
<keyword evidence="1" id="KW-0812">Transmembrane</keyword>
<dbReference type="AlphaFoldDB" id="A0A061A7H7"/>
<feature type="transmembrane region" description="Helical" evidence="1">
    <location>
        <begin position="166"/>
        <end position="185"/>
    </location>
</feature>
<dbReference type="STRING" id="8022.A0A061A7H7"/>
<name>A0A061A7H7_ONCMY</name>
<protein>
    <recommendedName>
        <fullName evidence="2">Reverse transcriptase domain-containing protein</fullName>
    </recommendedName>
</protein>
<reference evidence="3" key="1">
    <citation type="journal article" date="2014" name="Nat. Commun.">
        <title>The rainbow trout genome provides novel insights into evolution after whole-genome duplication in vertebrates.</title>
        <authorList>
            <person name="Berthelot C."/>
            <person name="Brunet F."/>
            <person name="Chalopin D."/>
            <person name="Juanchich A."/>
            <person name="Bernard M."/>
            <person name="Noel B."/>
            <person name="Bento P."/>
            <person name="Da Silva C."/>
            <person name="Labadie K."/>
            <person name="Alberti A."/>
            <person name="Aury J.M."/>
            <person name="Louis A."/>
            <person name="Dehais P."/>
            <person name="Bardou P."/>
            <person name="Montfort J."/>
            <person name="Klopp C."/>
            <person name="Cabau C."/>
            <person name="Gaspin C."/>
            <person name="Thorgaard G.H."/>
            <person name="Boussaha M."/>
            <person name="Quillet E."/>
            <person name="Guyomard R."/>
            <person name="Galiana D."/>
            <person name="Bobe J."/>
            <person name="Volff J.N."/>
            <person name="Genet C."/>
            <person name="Wincker P."/>
            <person name="Jaillon O."/>
            <person name="Roest Crollius H."/>
            <person name="Guiguen Y."/>
        </authorList>
    </citation>
    <scope>NUCLEOTIDE SEQUENCE [LARGE SCALE GENOMIC DNA]</scope>
</reference>
<dbReference type="EMBL" id="FR982498">
    <property type="protein sequence ID" value="CDR19044.1"/>
    <property type="molecule type" value="Genomic_DNA"/>
</dbReference>
<proteinExistence type="predicted"/>
<evidence type="ECO:0000256" key="1">
    <source>
        <dbReference type="SAM" id="Phobius"/>
    </source>
</evidence>
<evidence type="ECO:0000313" key="4">
    <source>
        <dbReference type="Proteomes" id="UP000193380"/>
    </source>
</evidence>
<dbReference type="Proteomes" id="UP000193380">
    <property type="component" value="Unassembled WGS sequence"/>
</dbReference>
<dbReference type="InterPro" id="IPR000477">
    <property type="entry name" value="RT_dom"/>
</dbReference>
<evidence type="ECO:0000259" key="2">
    <source>
        <dbReference type="Pfam" id="PF00078"/>
    </source>
</evidence>
<reference evidence="3" key="2">
    <citation type="submission" date="2014-03" db="EMBL/GenBank/DDBJ databases">
        <authorList>
            <person name="Genoscope - CEA"/>
        </authorList>
    </citation>
    <scope>NUCLEOTIDE SEQUENCE</scope>
</reference>
<dbReference type="Pfam" id="PF00078">
    <property type="entry name" value="RVT_1"/>
    <property type="match status" value="1"/>
</dbReference>
<sequence length="294" mass="34646">MTVHDRKSLRNISNQKHREPDIKNICLQYGETLKQYKHTLRTKKEQHIRNQLDGIEESIESNHFWENWNKLNKPHHEELAIQNGDMWRNHFANLYSNITKSPEQKDIQQKLQILESAVKDYQNPVDTPITEEELLEKLCTLQPKKACGADGILNEMIKYTDHKLKLAILKLFNIILTTGIFPNIWNQGLITPIYKNGDKFDPNNYRGICVNSNLGKILCSIINSRLYHFLDEHNILSRSQIGFLKHYRTTDHIYTLHTLIDKQVNQNNGKIYSCFVDFKKAFDSIWHKVFFINE</sequence>